<feature type="domain" description="Secretin/TonB short N-terminal" evidence="13">
    <location>
        <begin position="49"/>
        <end position="99"/>
    </location>
</feature>
<evidence type="ECO:0000256" key="5">
    <source>
        <dbReference type="ARBA" id="ARBA00022692"/>
    </source>
</evidence>
<dbReference type="NCBIfam" id="TIGR04057">
    <property type="entry name" value="SusC_RagA_signa"/>
    <property type="match status" value="1"/>
</dbReference>
<dbReference type="InterPro" id="IPR039426">
    <property type="entry name" value="TonB-dep_rcpt-like"/>
</dbReference>
<dbReference type="InterPro" id="IPR008969">
    <property type="entry name" value="CarboxyPept-like_regulatory"/>
</dbReference>
<dbReference type="InterPro" id="IPR012910">
    <property type="entry name" value="Plug_dom"/>
</dbReference>
<dbReference type="InterPro" id="IPR000531">
    <property type="entry name" value="Beta-barrel_TonB"/>
</dbReference>
<dbReference type="Pfam" id="PF13715">
    <property type="entry name" value="CarbopepD_reg_2"/>
    <property type="match status" value="1"/>
</dbReference>
<dbReference type="InterPro" id="IPR023996">
    <property type="entry name" value="TonB-dep_OMP_SusC/RagA"/>
</dbReference>
<evidence type="ECO:0000256" key="9">
    <source>
        <dbReference type="ARBA" id="ARBA00023237"/>
    </source>
</evidence>
<keyword evidence="14" id="KW-0675">Receptor</keyword>
<evidence type="ECO:0000256" key="6">
    <source>
        <dbReference type="ARBA" id="ARBA00023004"/>
    </source>
</evidence>
<evidence type="ECO:0000256" key="7">
    <source>
        <dbReference type="ARBA" id="ARBA00023077"/>
    </source>
</evidence>
<keyword evidence="12" id="KW-0732">Signal</keyword>
<evidence type="ECO:0000256" key="10">
    <source>
        <dbReference type="PROSITE-ProRule" id="PRU01360"/>
    </source>
</evidence>
<evidence type="ECO:0000256" key="4">
    <source>
        <dbReference type="ARBA" id="ARBA00022496"/>
    </source>
</evidence>
<comment type="similarity">
    <text evidence="10 11">Belongs to the TonB-dependent receptor family.</text>
</comment>
<evidence type="ECO:0000256" key="11">
    <source>
        <dbReference type="RuleBase" id="RU003357"/>
    </source>
</evidence>
<dbReference type="Pfam" id="PF00593">
    <property type="entry name" value="TonB_dep_Rec_b-barrel"/>
    <property type="match status" value="1"/>
</dbReference>
<keyword evidence="3 10" id="KW-1134">Transmembrane beta strand</keyword>
<dbReference type="RefSeq" id="WP_186960442.1">
    <property type="nucleotide sequence ID" value="NZ_JACOOI010000020.1"/>
</dbReference>
<dbReference type="Gene3D" id="2.170.130.10">
    <property type="entry name" value="TonB-dependent receptor, plug domain"/>
    <property type="match status" value="1"/>
</dbReference>
<organism evidence="14 15">
    <name type="scientific">Parabacteroides segnis</name>
    <dbReference type="NCBI Taxonomy" id="2763058"/>
    <lineage>
        <taxon>Bacteria</taxon>
        <taxon>Pseudomonadati</taxon>
        <taxon>Bacteroidota</taxon>
        <taxon>Bacteroidia</taxon>
        <taxon>Bacteroidales</taxon>
        <taxon>Tannerellaceae</taxon>
        <taxon>Parabacteroides</taxon>
    </lineage>
</organism>
<feature type="chain" id="PRO_5045209104" evidence="12">
    <location>
        <begin position="18"/>
        <end position="1161"/>
    </location>
</feature>
<evidence type="ECO:0000313" key="14">
    <source>
        <dbReference type="EMBL" id="MBC5644575.1"/>
    </source>
</evidence>
<evidence type="ECO:0000259" key="13">
    <source>
        <dbReference type="SMART" id="SM00965"/>
    </source>
</evidence>
<keyword evidence="4" id="KW-0406">Ion transport</keyword>
<feature type="signal peptide" evidence="12">
    <location>
        <begin position="1"/>
        <end position="17"/>
    </location>
</feature>
<proteinExistence type="inferred from homology"/>
<dbReference type="InterPro" id="IPR037066">
    <property type="entry name" value="Plug_dom_sf"/>
</dbReference>
<evidence type="ECO:0000256" key="8">
    <source>
        <dbReference type="ARBA" id="ARBA00023136"/>
    </source>
</evidence>
<evidence type="ECO:0000256" key="12">
    <source>
        <dbReference type="SAM" id="SignalP"/>
    </source>
</evidence>
<dbReference type="EMBL" id="JACOOI010000020">
    <property type="protein sequence ID" value="MBC5644575.1"/>
    <property type="molecule type" value="Genomic_DNA"/>
</dbReference>
<dbReference type="Gene3D" id="2.60.40.1120">
    <property type="entry name" value="Carboxypeptidase-like, regulatory domain"/>
    <property type="match status" value="1"/>
</dbReference>
<dbReference type="Gene3D" id="2.40.170.20">
    <property type="entry name" value="TonB-dependent receptor, beta-barrel domain"/>
    <property type="match status" value="1"/>
</dbReference>
<keyword evidence="6" id="KW-0408">Iron</keyword>
<dbReference type="NCBIfam" id="TIGR04056">
    <property type="entry name" value="OMP_RagA_SusC"/>
    <property type="match status" value="1"/>
</dbReference>
<accession>A0ABR7E474</accession>
<reference evidence="14 15" key="1">
    <citation type="submission" date="2020-08" db="EMBL/GenBank/DDBJ databases">
        <title>Genome public.</title>
        <authorList>
            <person name="Liu C."/>
            <person name="Sun Q."/>
        </authorList>
    </citation>
    <scope>NUCLEOTIDE SEQUENCE [LARGE SCALE GENOMIC DNA]</scope>
    <source>
        <strain evidence="14 15">BX2</strain>
    </source>
</reference>
<sequence length="1161" mass="130236">MKITTLFLFVLIFCLHAENTNSQNVRVTIKKSNAELENILSDIEKQTDYFFVYNKYVNVNRKVSLNLNKRPLEEVLDQLFNGTEVKYTVDGAYIILSPRQGGGDAVAGVAQQSRRITGNVKDATGESVIGANIIEVGTTNGVVTDIDGAFSINVQEGATLQISYIGYLSQEIKIGKDTQLNIILREDNQTLEEIVVVGYGTQKKAHLTGAVDVVSSKDMENRPVTSASSLLQGQVSSITFSTPNGGNTPGATPTLQIRGQAALSGTTPPLVVIDGIPSEMNDFNALNPTDIESVSVLKDAAAAAVYGARAPYGVLMVTTKMGRRNEKVSVNYSGNYGIVSPTRMPKMADSYTFALMKNQAMLNTRYPAHFSDEKLDLILDNINNPGKYTSYDLNPGEGNTWGWGNNSYENNDYIDIWMRSSFRHQHDLSVKGGGEKTSFFVSAGYVYQPGVFEFVEDIDNYSRFNVNGGIETDVTDWFKLTYRSRYSYSAMKEPCFEYNWGRQAVYDFAYGAWPVTPVKNPDGYYNEGNRIGTGLGAGNRRDLQHRVDNILAFDINPTKNWTIHVDGTWRMYFQDYQTHRKPVYGARPSGDMFLFGGTESSLAKQTGMNQYWTIQGYTAYEQKIKDHTFRLQIGAQVEEQSYRELSGTAQELFVPDLDAVAIAQGQRTFNDKINDWAVAGFFGRLNYNYKERYLLELNGRYDGSGRYSSGNRWGFFPSVSVGWNMSEETFWQNIKPVVNASKLKASYGTLGNQGNSAGYIHIPTMEVGDQANWIIDGKRYPYVKTPAILNMLRTWEKITTLNVGLELKFLDNRLSAEVDYFNRKSWDIIGPATPKAAVLGTSAPEINNAEFVTKGWDLQATWRDMINSDWDYSIGVTLSDAKSKITKYNTKSNSFGQNSDGSEKWYVGKEFGEIWGYKADRLLTKDDFDADGKLKIDQSQINANWFPGDVKYEDLDGDGKITTGNSTVEEPGDLRKIGNSTPRYRFGLNLATGYNFRKAGRLDLSLFFEGVAKRDLFMGSTYFYWGSSVGNSYSVSIYEGKHMDFYRDETSAPRLLEYMGMNTDAYFPRPYDSYEGGKNFQTSTKYLVNGAYVRLKNLQIAYTLPREILQKVRMANCRVYFSGENLFVLSALPSYIDPEFVGGGRMYPQQAVYSFGVNIGF</sequence>
<evidence type="ECO:0000256" key="3">
    <source>
        <dbReference type="ARBA" id="ARBA00022452"/>
    </source>
</evidence>
<keyword evidence="4" id="KW-0410">Iron transport</keyword>
<comment type="caution">
    <text evidence="14">The sequence shown here is derived from an EMBL/GenBank/DDBJ whole genome shotgun (WGS) entry which is preliminary data.</text>
</comment>
<evidence type="ECO:0000256" key="2">
    <source>
        <dbReference type="ARBA" id="ARBA00022448"/>
    </source>
</evidence>
<dbReference type="Pfam" id="PF07715">
    <property type="entry name" value="Plug"/>
    <property type="match status" value="1"/>
</dbReference>
<dbReference type="InterPro" id="IPR023997">
    <property type="entry name" value="TonB-dep_OMP_SusC/RagA_CS"/>
</dbReference>
<protein>
    <submittedName>
        <fullName evidence="14">TonB-dependent receptor</fullName>
    </submittedName>
</protein>
<dbReference type="SMART" id="SM00965">
    <property type="entry name" value="STN"/>
    <property type="match status" value="1"/>
</dbReference>
<dbReference type="Proteomes" id="UP000644010">
    <property type="component" value="Unassembled WGS sequence"/>
</dbReference>
<dbReference type="SUPFAM" id="SSF49464">
    <property type="entry name" value="Carboxypeptidase regulatory domain-like"/>
    <property type="match status" value="1"/>
</dbReference>
<gene>
    <name evidence="14" type="ORF">H8S77_16980</name>
</gene>
<comment type="subcellular location">
    <subcellularLocation>
        <location evidence="1 10">Cell outer membrane</location>
        <topology evidence="1 10">Multi-pass membrane protein</topology>
    </subcellularLocation>
</comment>
<evidence type="ECO:0000256" key="1">
    <source>
        <dbReference type="ARBA" id="ARBA00004571"/>
    </source>
</evidence>
<keyword evidence="9 10" id="KW-0998">Cell outer membrane</keyword>
<keyword evidence="15" id="KW-1185">Reference proteome</keyword>
<dbReference type="SUPFAM" id="SSF56935">
    <property type="entry name" value="Porins"/>
    <property type="match status" value="1"/>
</dbReference>
<dbReference type="PROSITE" id="PS52016">
    <property type="entry name" value="TONB_DEPENDENT_REC_3"/>
    <property type="match status" value="1"/>
</dbReference>
<dbReference type="InterPro" id="IPR036942">
    <property type="entry name" value="Beta-barrel_TonB_sf"/>
</dbReference>
<dbReference type="Pfam" id="PF07660">
    <property type="entry name" value="STN"/>
    <property type="match status" value="1"/>
</dbReference>
<name>A0ABR7E474_9BACT</name>
<keyword evidence="5 10" id="KW-0812">Transmembrane</keyword>
<keyword evidence="7 11" id="KW-0798">TonB box</keyword>
<evidence type="ECO:0000313" key="15">
    <source>
        <dbReference type="Proteomes" id="UP000644010"/>
    </source>
</evidence>
<keyword evidence="2 10" id="KW-0813">Transport</keyword>
<dbReference type="InterPro" id="IPR011662">
    <property type="entry name" value="Secretin/TonB_short_N"/>
</dbReference>
<keyword evidence="8 10" id="KW-0472">Membrane</keyword>